<dbReference type="OrthoDB" id="1274115at2759"/>
<dbReference type="GO" id="GO:0008670">
    <property type="term" value="F:2,4-dienoyl-CoA reductase (NADPH) activity"/>
    <property type="evidence" value="ECO:0007669"/>
    <property type="project" value="TreeGrafter"/>
</dbReference>
<evidence type="ECO:0000256" key="1">
    <source>
        <dbReference type="ARBA" id="ARBA00023002"/>
    </source>
</evidence>
<organism evidence="2 3">
    <name type="scientific">Saitozyma podzolica</name>
    <dbReference type="NCBI Taxonomy" id="1890683"/>
    <lineage>
        <taxon>Eukaryota</taxon>
        <taxon>Fungi</taxon>
        <taxon>Dikarya</taxon>
        <taxon>Basidiomycota</taxon>
        <taxon>Agaricomycotina</taxon>
        <taxon>Tremellomycetes</taxon>
        <taxon>Tremellales</taxon>
        <taxon>Trimorphomycetaceae</taxon>
        <taxon>Saitozyma</taxon>
    </lineage>
</organism>
<dbReference type="Pfam" id="PF13561">
    <property type="entry name" value="adh_short_C2"/>
    <property type="match status" value="1"/>
</dbReference>
<protein>
    <submittedName>
        <fullName evidence="2">Uncharacterized protein</fullName>
    </submittedName>
</protein>
<proteinExistence type="predicted"/>
<accession>A0A427YV93</accession>
<dbReference type="Gene3D" id="3.40.50.720">
    <property type="entry name" value="NAD(P)-binding Rossmann-like Domain"/>
    <property type="match status" value="1"/>
</dbReference>
<dbReference type="EMBL" id="RSCD01000001">
    <property type="protein sequence ID" value="RSH94925.1"/>
    <property type="molecule type" value="Genomic_DNA"/>
</dbReference>
<dbReference type="PRINTS" id="PR00081">
    <property type="entry name" value="GDHRDH"/>
</dbReference>
<evidence type="ECO:0000313" key="2">
    <source>
        <dbReference type="EMBL" id="RSH94925.1"/>
    </source>
</evidence>
<evidence type="ECO:0000313" key="3">
    <source>
        <dbReference type="Proteomes" id="UP000279259"/>
    </source>
</evidence>
<dbReference type="InterPro" id="IPR002347">
    <property type="entry name" value="SDR_fam"/>
</dbReference>
<dbReference type="PANTHER" id="PTHR43658:SF8">
    <property type="entry name" value="17-BETA-HYDROXYSTEROID DEHYDROGENASE 14-RELATED"/>
    <property type="match status" value="1"/>
</dbReference>
<keyword evidence="3" id="KW-1185">Reference proteome</keyword>
<dbReference type="InterPro" id="IPR036291">
    <property type="entry name" value="NAD(P)-bd_dom_sf"/>
</dbReference>
<dbReference type="SUPFAM" id="SSF51735">
    <property type="entry name" value="NAD(P)-binding Rossmann-fold domains"/>
    <property type="match status" value="1"/>
</dbReference>
<name>A0A427YV93_9TREE</name>
<dbReference type="GO" id="GO:0005739">
    <property type="term" value="C:mitochondrion"/>
    <property type="evidence" value="ECO:0007669"/>
    <property type="project" value="TreeGrafter"/>
</dbReference>
<dbReference type="AlphaFoldDB" id="A0A427YV93"/>
<comment type="caution">
    <text evidence="2">The sequence shown here is derived from an EMBL/GenBank/DDBJ whole genome shotgun (WGS) entry which is preliminary data.</text>
</comment>
<gene>
    <name evidence="2" type="ORF">EHS25_000009</name>
</gene>
<sequence>MIVTGKSFVVTGGLGSIGAASAKLLVSKGAYAVLFDILPAEKAKERIASFDDADKYFYFQADISSRDSMEGALSAALKVIPKGSLFGAVHCAAVNPNVPWPTKMSDKLKDFETVLRVNAYGTFCVDATVADAINSQYPELDSFFPRVEEERGCIINLSSVVGHDPPARCLTYGPSKTCVLGITTAAADFLAPCGIRVNSVAPALVYSALMNQGGRVEYFKEQLDAYSMFPRRFTTPEEISHAIVFLVENSMMNAFHLKVDAGWRQISSWAGGVDPRKRSPIVE</sequence>
<reference evidence="2 3" key="1">
    <citation type="submission" date="2018-11" db="EMBL/GenBank/DDBJ databases">
        <title>Genome sequence of Saitozyma podzolica DSM 27192.</title>
        <authorList>
            <person name="Aliyu H."/>
            <person name="Gorte O."/>
            <person name="Ochsenreither K."/>
        </authorList>
    </citation>
    <scope>NUCLEOTIDE SEQUENCE [LARGE SCALE GENOMIC DNA]</scope>
    <source>
        <strain evidence="2 3">DSM 27192</strain>
    </source>
</reference>
<dbReference type="Proteomes" id="UP000279259">
    <property type="component" value="Unassembled WGS sequence"/>
</dbReference>
<keyword evidence="1" id="KW-0560">Oxidoreductase</keyword>
<dbReference type="GO" id="GO:0006635">
    <property type="term" value="P:fatty acid beta-oxidation"/>
    <property type="evidence" value="ECO:0007669"/>
    <property type="project" value="TreeGrafter"/>
</dbReference>
<dbReference type="STRING" id="1890683.A0A427YV93"/>
<dbReference type="PANTHER" id="PTHR43658">
    <property type="entry name" value="SHORT-CHAIN DEHYDROGENASE/REDUCTASE"/>
    <property type="match status" value="1"/>
</dbReference>